<feature type="transmembrane region" description="Helical" evidence="1">
    <location>
        <begin position="53"/>
        <end position="75"/>
    </location>
</feature>
<dbReference type="InterPro" id="IPR025187">
    <property type="entry name" value="DUF4112"/>
</dbReference>
<proteinExistence type="predicted"/>
<reference evidence="2 3" key="1">
    <citation type="submission" date="2016-10" db="EMBL/GenBank/DDBJ databases">
        <authorList>
            <person name="de Groot N.N."/>
        </authorList>
    </citation>
    <scope>NUCLEOTIDE SEQUENCE [LARGE SCALE GENOMIC DNA]</scope>
    <source>
        <strain evidence="2 3">CGMCC 1.9113</strain>
    </source>
</reference>
<keyword evidence="1" id="KW-0472">Membrane</keyword>
<organism evidence="2 3">
    <name type="scientific">Sphingomonas rubra</name>
    <dbReference type="NCBI Taxonomy" id="634430"/>
    <lineage>
        <taxon>Bacteria</taxon>
        <taxon>Pseudomonadati</taxon>
        <taxon>Pseudomonadota</taxon>
        <taxon>Alphaproteobacteria</taxon>
        <taxon>Sphingomonadales</taxon>
        <taxon>Sphingomonadaceae</taxon>
        <taxon>Sphingomonas</taxon>
    </lineage>
</organism>
<dbReference type="OrthoDB" id="513552at2"/>
<dbReference type="RefSeq" id="WP_093329861.1">
    <property type="nucleotide sequence ID" value="NZ_FOXP01000001.1"/>
</dbReference>
<protein>
    <recommendedName>
        <fullName evidence="4">DUF4112 domain-containing protein</fullName>
    </recommendedName>
</protein>
<dbReference type="EMBL" id="FOXP01000001">
    <property type="protein sequence ID" value="SFP34147.1"/>
    <property type="molecule type" value="Genomic_DNA"/>
</dbReference>
<keyword evidence="3" id="KW-1185">Reference proteome</keyword>
<sequence>MNQRTARIDPRLFDRLPIGRDPAAVRARVEALEKLLERSFVVPGINRPVGLDAIIGLIPVVGDGIAALMGSWLVWEARNLGLSRWQITRMMGNVGFDALLGLVPFIGDAADLLFRSNTRNLRIIRRHLDRHHPGTVTLEPGSR</sequence>
<evidence type="ECO:0000256" key="1">
    <source>
        <dbReference type="SAM" id="Phobius"/>
    </source>
</evidence>
<dbReference type="PANTHER" id="PTHR35519:SF2">
    <property type="entry name" value="PH DOMAIN PROTEIN"/>
    <property type="match status" value="1"/>
</dbReference>
<dbReference type="AlphaFoldDB" id="A0A1I5PJX2"/>
<keyword evidence="1" id="KW-0812">Transmembrane</keyword>
<evidence type="ECO:0000313" key="3">
    <source>
        <dbReference type="Proteomes" id="UP000199586"/>
    </source>
</evidence>
<name>A0A1I5PJX2_9SPHN</name>
<dbReference type="PANTHER" id="PTHR35519">
    <property type="entry name" value="MEMBRANE PROTEINS"/>
    <property type="match status" value="1"/>
</dbReference>
<dbReference type="Proteomes" id="UP000199586">
    <property type="component" value="Unassembled WGS sequence"/>
</dbReference>
<evidence type="ECO:0000313" key="2">
    <source>
        <dbReference type="EMBL" id="SFP34147.1"/>
    </source>
</evidence>
<dbReference type="STRING" id="634430.SAMN04488241_10151"/>
<evidence type="ECO:0008006" key="4">
    <source>
        <dbReference type="Google" id="ProtNLM"/>
    </source>
</evidence>
<accession>A0A1I5PJX2</accession>
<feature type="transmembrane region" description="Helical" evidence="1">
    <location>
        <begin position="95"/>
        <end position="114"/>
    </location>
</feature>
<gene>
    <name evidence="2" type="ORF">SAMN04488241_10151</name>
</gene>
<dbReference type="Pfam" id="PF13430">
    <property type="entry name" value="DUF4112"/>
    <property type="match status" value="1"/>
</dbReference>
<keyword evidence="1" id="KW-1133">Transmembrane helix</keyword>